<comment type="caution">
    <text evidence="1">The sequence shown here is derived from an EMBL/GenBank/DDBJ whole genome shotgun (WGS) entry which is preliminary data.</text>
</comment>
<protein>
    <recommendedName>
        <fullName evidence="3">HhH-GPD domain-containing protein</fullName>
    </recommendedName>
</protein>
<dbReference type="Gene3D" id="1.10.340.30">
    <property type="entry name" value="Hypothetical protein, domain 2"/>
    <property type="match status" value="1"/>
</dbReference>
<sequence length="216" mass="23574">MDAPPVDEQDIARLVEHVAAQELVPGNVGVRWGGHMGAIISDAALQPGISYQHAVEKRIRTLRESWPEAATVATFRVHLEEHDIGTVLDWRGKKLAVVQDIADALHAARLDTAEELEQAFAAEDASTKLAGVRAVKGVGPKTYNYLALLVGRVDLAAIDMHLRQFARDAGVQACGDRALHAVYIAGAARLGWQPAELDRAVWLHRTTASRRERCLV</sequence>
<reference evidence="2" key="1">
    <citation type="journal article" date="2019" name="Int. J. Syst. Evol. Microbiol.">
        <title>The Global Catalogue of Microorganisms (GCM) 10K type strain sequencing project: providing services to taxonomists for standard genome sequencing and annotation.</title>
        <authorList>
            <consortium name="The Broad Institute Genomics Platform"/>
            <consortium name="The Broad Institute Genome Sequencing Center for Infectious Disease"/>
            <person name="Wu L."/>
            <person name="Ma J."/>
        </authorList>
    </citation>
    <scope>NUCLEOTIDE SEQUENCE [LARGE SCALE GENOMIC DNA]</scope>
    <source>
        <strain evidence="2">CCUG 59778</strain>
    </source>
</reference>
<proteinExistence type="predicted"/>
<dbReference type="EMBL" id="JBHSKF010000032">
    <property type="protein sequence ID" value="MFC5291351.1"/>
    <property type="molecule type" value="Genomic_DNA"/>
</dbReference>
<dbReference type="InterPro" id="IPR011257">
    <property type="entry name" value="DNA_glycosylase"/>
</dbReference>
<gene>
    <name evidence="1" type="ORF">ACFPM7_30255</name>
</gene>
<organism evidence="1 2">
    <name type="scientific">Actinokineospora guangxiensis</name>
    <dbReference type="NCBI Taxonomy" id="1490288"/>
    <lineage>
        <taxon>Bacteria</taxon>
        <taxon>Bacillati</taxon>
        <taxon>Actinomycetota</taxon>
        <taxon>Actinomycetes</taxon>
        <taxon>Pseudonocardiales</taxon>
        <taxon>Pseudonocardiaceae</taxon>
        <taxon>Actinokineospora</taxon>
    </lineage>
</organism>
<dbReference type="Proteomes" id="UP001596157">
    <property type="component" value="Unassembled WGS sequence"/>
</dbReference>
<accession>A0ABW0EZK1</accession>
<dbReference type="RefSeq" id="WP_378251270.1">
    <property type="nucleotide sequence ID" value="NZ_JBHSKF010000032.1"/>
</dbReference>
<keyword evidence="2" id="KW-1185">Reference proteome</keyword>
<dbReference type="SUPFAM" id="SSF48150">
    <property type="entry name" value="DNA-glycosylase"/>
    <property type="match status" value="1"/>
</dbReference>
<evidence type="ECO:0000313" key="1">
    <source>
        <dbReference type="EMBL" id="MFC5291351.1"/>
    </source>
</evidence>
<evidence type="ECO:0008006" key="3">
    <source>
        <dbReference type="Google" id="ProtNLM"/>
    </source>
</evidence>
<evidence type="ECO:0000313" key="2">
    <source>
        <dbReference type="Proteomes" id="UP001596157"/>
    </source>
</evidence>
<name>A0ABW0EZK1_9PSEU</name>